<comment type="caution">
    <text evidence="1">The sequence shown here is derived from an EMBL/GenBank/DDBJ whole genome shotgun (WGS) entry which is preliminary data.</text>
</comment>
<protein>
    <submittedName>
        <fullName evidence="1">Uncharacterized protein</fullName>
    </submittedName>
</protein>
<reference evidence="1 2" key="1">
    <citation type="submission" date="2023-02" db="EMBL/GenBank/DDBJ databases">
        <title>LHISI_Scaffold_Assembly.</title>
        <authorList>
            <person name="Stuart O.P."/>
            <person name="Cleave R."/>
            <person name="Magrath M.J.L."/>
            <person name="Mikheyev A.S."/>
        </authorList>
    </citation>
    <scope>NUCLEOTIDE SEQUENCE [LARGE SCALE GENOMIC DNA]</scope>
    <source>
        <strain evidence="1">Daus_M_001</strain>
        <tissue evidence="1">Leg muscle</tissue>
    </source>
</reference>
<dbReference type="EMBL" id="JARBHB010000002">
    <property type="protein sequence ID" value="KAJ8891568.1"/>
    <property type="molecule type" value="Genomic_DNA"/>
</dbReference>
<accession>A0ABQ9I4I5</accession>
<evidence type="ECO:0000313" key="1">
    <source>
        <dbReference type="EMBL" id="KAJ8891568.1"/>
    </source>
</evidence>
<keyword evidence="2" id="KW-1185">Reference proteome</keyword>
<name>A0ABQ9I4I5_9NEOP</name>
<proteinExistence type="predicted"/>
<evidence type="ECO:0000313" key="2">
    <source>
        <dbReference type="Proteomes" id="UP001159363"/>
    </source>
</evidence>
<organism evidence="1 2">
    <name type="scientific">Dryococelus australis</name>
    <dbReference type="NCBI Taxonomy" id="614101"/>
    <lineage>
        <taxon>Eukaryota</taxon>
        <taxon>Metazoa</taxon>
        <taxon>Ecdysozoa</taxon>
        <taxon>Arthropoda</taxon>
        <taxon>Hexapoda</taxon>
        <taxon>Insecta</taxon>
        <taxon>Pterygota</taxon>
        <taxon>Neoptera</taxon>
        <taxon>Polyneoptera</taxon>
        <taxon>Phasmatodea</taxon>
        <taxon>Verophasmatodea</taxon>
        <taxon>Anareolatae</taxon>
        <taxon>Phasmatidae</taxon>
        <taxon>Eurycanthinae</taxon>
        <taxon>Dryococelus</taxon>
    </lineage>
</organism>
<dbReference type="Proteomes" id="UP001159363">
    <property type="component" value="Chromosome 2"/>
</dbReference>
<gene>
    <name evidence="1" type="ORF">PR048_004096</name>
</gene>
<sequence length="179" mass="20769">MADDTSSVQLWRMDKLRTLSPPSKDRKIPFQVRPGFKPYINGGSVRFIRQTENMAPLLDTIRVRFLQLFQPPVEHLGALSRRKCELDITLTHQLSKKRFVNAIINLSEELKCARDCRWVEEERKDGMMFPMFGINQLAEPILISCCKLVTDNQLEALRVVIDGAVCSLHQVEKGRWWEE</sequence>